<dbReference type="InterPro" id="IPR046348">
    <property type="entry name" value="SIS_dom_sf"/>
</dbReference>
<accession>A0A7C1T9R8</accession>
<dbReference type="NCBIfam" id="TIGR02128">
    <property type="entry name" value="G6PI_arch"/>
    <property type="match status" value="1"/>
</dbReference>
<dbReference type="GO" id="GO:0005975">
    <property type="term" value="P:carbohydrate metabolic process"/>
    <property type="evidence" value="ECO:0007669"/>
    <property type="project" value="InterPro"/>
</dbReference>
<dbReference type="InterPro" id="IPR019490">
    <property type="entry name" value="Glu6P/Mann6P_isomerase_C"/>
</dbReference>
<dbReference type="GO" id="GO:0097367">
    <property type="term" value="F:carbohydrate derivative binding"/>
    <property type="evidence" value="ECO:0007669"/>
    <property type="project" value="InterPro"/>
</dbReference>
<evidence type="ECO:0000313" key="4">
    <source>
        <dbReference type="EMBL" id="HEB48363.1"/>
    </source>
</evidence>
<dbReference type="PROSITE" id="PS51464">
    <property type="entry name" value="SIS"/>
    <property type="match status" value="1"/>
</dbReference>
<dbReference type="GO" id="GO:0004347">
    <property type="term" value="F:glucose-6-phosphate isomerase activity"/>
    <property type="evidence" value="ECO:0007669"/>
    <property type="project" value="InterPro"/>
</dbReference>
<organism evidence="4">
    <name type="scientific">Thermofilum pendens</name>
    <dbReference type="NCBI Taxonomy" id="2269"/>
    <lineage>
        <taxon>Archaea</taxon>
        <taxon>Thermoproteota</taxon>
        <taxon>Thermoprotei</taxon>
        <taxon>Thermofilales</taxon>
        <taxon>Thermofilaceae</taxon>
        <taxon>Thermofilum</taxon>
    </lineage>
</organism>
<protein>
    <submittedName>
        <fullName evidence="4">Bifunctional phosphoglucose/phosphomannose isomerase</fullName>
    </submittedName>
</protein>
<dbReference type="GO" id="GO:1901135">
    <property type="term" value="P:carbohydrate derivative metabolic process"/>
    <property type="evidence" value="ECO:0007669"/>
    <property type="project" value="InterPro"/>
</dbReference>
<dbReference type="AlphaFoldDB" id="A0A7C1T9R8"/>
<dbReference type="CDD" id="cd05637">
    <property type="entry name" value="SIS_PGI_PMI_2"/>
    <property type="match status" value="1"/>
</dbReference>
<dbReference type="Gene3D" id="3.40.50.10490">
    <property type="entry name" value="Glucose-6-phosphate isomerase like protein, domain 1"/>
    <property type="match status" value="2"/>
</dbReference>
<dbReference type="InterPro" id="IPR035484">
    <property type="entry name" value="SIS_PGI/PMI_1"/>
</dbReference>
<evidence type="ECO:0000259" key="3">
    <source>
        <dbReference type="PROSITE" id="PS51464"/>
    </source>
</evidence>
<gene>
    <name evidence="5" type="ORF">ENM88_02680</name>
    <name evidence="4" type="ORF">ENP77_01005</name>
</gene>
<sequence>MGGVQGPRRGSGNSYQAAPLVGSVKPEELLCKYSNPSLDRSGMLELVLQFPDNLADALKECEQLAHTIESKLPKRPQGVVVAGMGGSFIGGLFAQDALYDTYSVPLIPLREAGLPAYVGKDYLVIAVSYSGNTEETIRVFLEALRRKIPLVAMASGGLLEEAALEAGVPFVKLPAGMPPRAAFPFMCAALAVLLDSVQGSSKLAGELREAVEHLRKVSDSALHESEALSRWMLEQYLAGKLLVIYSYRPYLSAGYRLKTQVNENAKLHAFFSEIPESNHNEIMGWEGQTGLFALLLRTKREPPYIHYRLEFLKELLSSKGVAVREVVARGETRVQELLYFFYVFDLASVLLSLMRGVDPTPVETISKLKKYLDERIDLKGEIKQVVSNL</sequence>
<dbReference type="CDD" id="cd05017">
    <property type="entry name" value="SIS_PGI_PMI_1"/>
    <property type="match status" value="1"/>
</dbReference>
<comment type="similarity">
    <text evidence="1">Belongs to the PGI/PMI family.</text>
</comment>
<dbReference type="InterPro" id="IPR001347">
    <property type="entry name" value="SIS_dom"/>
</dbReference>
<evidence type="ECO:0000313" key="5">
    <source>
        <dbReference type="EMBL" id="HHP04642.1"/>
    </source>
</evidence>
<dbReference type="Pfam" id="PF10432">
    <property type="entry name" value="bact-PGI_C"/>
    <property type="match status" value="1"/>
</dbReference>
<feature type="domain" description="SIS" evidence="3">
    <location>
        <begin position="68"/>
        <end position="209"/>
    </location>
</feature>
<dbReference type="EMBL" id="DSKP01000033">
    <property type="protein sequence ID" value="HEB48363.1"/>
    <property type="molecule type" value="Genomic_DNA"/>
</dbReference>
<evidence type="ECO:0000256" key="1">
    <source>
        <dbReference type="ARBA" id="ARBA00010523"/>
    </source>
</evidence>
<dbReference type="GO" id="GO:0004476">
    <property type="term" value="F:mannose-6-phosphate isomerase activity"/>
    <property type="evidence" value="ECO:0007669"/>
    <property type="project" value="InterPro"/>
</dbReference>
<dbReference type="EMBL" id="DRZM01000089">
    <property type="protein sequence ID" value="HHP04642.1"/>
    <property type="molecule type" value="Genomic_DNA"/>
</dbReference>
<name>A0A7C1T9R8_THEPE</name>
<evidence type="ECO:0000256" key="2">
    <source>
        <dbReference type="ARBA" id="ARBA00023235"/>
    </source>
</evidence>
<reference evidence="4" key="1">
    <citation type="journal article" date="2020" name="mSystems">
        <title>Genome- and Community-Level Interaction Insights into Carbon Utilization and Element Cycling Functions of Hydrothermarchaeota in Hydrothermal Sediment.</title>
        <authorList>
            <person name="Zhou Z."/>
            <person name="Liu Y."/>
            <person name="Xu W."/>
            <person name="Pan J."/>
            <person name="Luo Z.H."/>
            <person name="Li M."/>
        </authorList>
    </citation>
    <scope>NUCLEOTIDE SEQUENCE [LARGE SCALE GENOMIC DNA]</scope>
    <source>
        <strain evidence="5">SpSt-1125</strain>
        <strain evidence="4">SpSt-25</strain>
    </source>
</reference>
<proteinExistence type="inferred from homology"/>
<keyword evidence="2 4" id="KW-0413">Isomerase</keyword>
<comment type="caution">
    <text evidence="4">The sequence shown here is derived from an EMBL/GenBank/DDBJ whole genome shotgun (WGS) entry which is preliminary data.</text>
</comment>
<dbReference type="SUPFAM" id="SSF53697">
    <property type="entry name" value="SIS domain"/>
    <property type="match status" value="1"/>
</dbReference>